<keyword evidence="4" id="KW-0804">Transcription</keyword>
<feature type="domain" description="K-box" evidence="7">
    <location>
        <begin position="84"/>
        <end position="170"/>
    </location>
</feature>
<dbReference type="PROSITE" id="PS50066">
    <property type="entry name" value="MADS_BOX_2"/>
    <property type="match status" value="1"/>
</dbReference>
<dbReference type="Pfam" id="PF01486">
    <property type="entry name" value="K-box"/>
    <property type="match status" value="1"/>
</dbReference>
<gene>
    <name evidence="8" type="ORF">GIB67_029169</name>
</gene>
<evidence type="ECO:0000259" key="6">
    <source>
        <dbReference type="PROSITE" id="PS50066"/>
    </source>
</evidence>
<keyword evidence="2" id="KW-0805">Transcription regulation</keyword>
<dbReference type="PANTHER" id="PTHR48019">
    <property type="entry name" value="SERUM RESPONSE FACTOR HOMOLOG"/>
    <property type="match status" value="1"/>
</dbReference>
<dbReference type="SUPFAM" id="SSF55455">
    <property type="entry name" value="SRF-like"/>
    <property type="match status" value="1"/>
</dbReference>
<name>A0A7J7LS76_9MAGN</name>
<keyword evidence="3" id="KW-0238">DNA-binding</keyword>
<dbReference type="InterPro" id="IPR036879">
    <property type="entry name" value="TF_MADSbox_sf"/>
</dbReference>
<evidence type="ECO:0000256" key="2">
    <source>
        <dbReference type="ARBA" id="ARBA00023015"/>
    </source>
</evidence>
<proteinExistence type="predicted"/>
<evidence type="ECO:0008006" key="10">
    <source>
        <dbReference type="Google" id="ProtNLM"/>
    </source>
</evidence>
<feature type="domain" description="MADS-box" evidence="6">
    <location>
        <begin position="1"/>
        <end position="61"/>
    </location>
</feature>
<dbReference type="PROSITE" id="PS00350">
    <property type="entry name" value="MADS_BOX_1"/>
    <property type="match status" value="1"/>
</dbReference>
<sequence>MGRGKIEIRRIENSTNRQVTFSKRRAGIMKKARELTVLCDAEVCLIMFSNTGKFSEYTSPSVTVKKMFDKYQQVSGVDLWQSHYERMQEQLNKQKEINNKLRREIRQRMGEDLNDLTIQELRSLEQNLDDSLTIIRERKYQKITTQSETFRKKVNDGRNADGFYGLADDEGDYESTIGLVNGSSHILAFRLQPSQPNLHDGFGSYDLRLA</sequence>
<dbReference type="CDD" id="cd00265">
    <property type="entry name" value="MADS_MEF2_like"/>
    <property type="match status" value="1"/>
</dbReference>
<evidence type="ECO:0000256" key="4">
    <source>
        <dbReference type="ARBA" id="ARBA00023163"/>
    </source>
</evidence>
<dbReference type="Proteomes" id="UP000541444">
    <property type="component" value="Unassembled WGS sequence"/>
</dbReference>
<evidence type="ECO:0000256" key="5">
    <source>
        <dbReference type="ARBA" id="ARBA00023242"/>
    </source>
</evidence>
<dbReference type="OrthoDB" id="1898716at2759"/>
<dbReference type="AlphaFoldDB" id="A0A7J7LS76"/>
<dbReference type="GO" id="GO:0005634">
    <property type="term" value="C:nucleus"/>
    <property type="evidence" value="ECO:0007669"/>
    <property type="project" value="UniProtKB-SubCell"/>
</dbReference>
<dbReference type="EMBL" id="JACGCM010002066">
    <property type="protein sequence ID" value="KAF6145400.1"/>
    <property type="molecule type" value="Genomic_DNA"/>
</dbReference>
<evidence type="ECO:0000313" key="8">
    <source>
        <dbReference type="EMBL" id="KAF6145400.1"/>
    </source>
</evidence>
<dbReference type="InterPro" id="IPR050142">
    <property type="entry name" value="MADS-box/MEF2_TF"/>
</dbReference>
<comment type="caution">
    <text evidence="8">The sequence shown here is derived from an EMBL/GenBank/DDBJ whole genome shotgun (WGS) entry which is preliminary data.</text>
</comment>
<reference evidence="8 9" key="1">
    <citation type="journal article" date="2020" name="IScience">
        <title>Genome Sequencing of the Endangered Kingdonia uniflora (Circaeasteraceae, Ranunculales) Reveals Potential Mechanisms of Evolutionary Specialization.</title>
        <authorList>
            <person name="Sun Y."/>
            <person name="Deng T."/>
            <person name="Zhang A."/>
            <person name="Moore M.J."/>
            <person name="Landis J.B."/>
            <person name="Lin N."/>
            <person name="Zhang H."/>
            <person name="Zhang X."/>
            <person name="Huang J."/>
            <person name="Zhang X."/>
            <person name="Sun H."/>
            <person name="Wang H."/>
        </authorList>
    </citation>
    <scope>NUCLEOTIDE SEQUENCE [LARGE SCALE GENOMIC DNA]</scope>
    <source>
        <strain evidence="8">TB1705</strain>
        <tissue evidence="8">Leaf</tissue>
    </source>
</reference>
<dbReference type="Pfam" id="PF00319">
    <property type="entry name" value="SRF-TF"/>
    <property type="match status" value="1"/>
</dbReference>
<dbReference type="PRINTS" id="PR00404">
    <property type="entry name" value="MADSDOMAIN"/>
</dbReference>
<evidence type="ECO:0000259" key="7">
    <source>
        <dbReference type="PROSITE" id="PS51297"/>
    </source>
</evidence>
<accession>A0A7J7LS76</accession>
<evidence type="ECO:0000256" key="1">
    <source>
        <dbReference type="ARBA" id="ARBA00004123"/>
    </source>
</evidence>
<dbReference type="GO" id="GO:0003700">
    <property type="term" value="F:DNA-binding transcription factor activity"/>
    <property type="evidence" value="ECO:0007669"/>
    <property type="project" value="InterPro"/>
</dbReference>
<organism evidence="8 9">
    <name type="scientific">Kingdonia uniflora</name>
    <dbReference type="NCBI Taxonomy" id="39325"/>
    <lineage>
        <taxon>Eukaryota</taxon>
        <taxon>Viridiplantae</taxon>
        <taxon>Streptophyta</taxon>
        <taxon>Embryophyta</taxon>
        <taxon>Tracheophyta</taxon>
        <taxon>Spermatophyta</taxon>
        <taxon>Magnoliopsida</taxon>
        <taxon>Ranunculales</taxon>
        <taxon>Circaeasteraceae</taxon>
        <taxon>Kingdonia</taxon>
    </lineage>
</organism>
<dbReference type="InterPro" id="IPR033896">
    <property type="entry name" value="MEF2-like_N"/>
</dbReference>
<dbReference type="PROSITE" id="PS51297">
    <property type="entry name" value="K_BOX"/>
    <property type="match status" value="1"/>
</dbReference>
<dbReference type="SMART" id="SM00432">
    <property type="entry name" value="MADS"/>
    <property type="match status" value="1"/>
</dbReference>
<dbReference type="GO" id="GO:0045944">
    <property type="term" value="P:positive regulation of transcription by RNA polymerase II"/>
    <property type="evidence" value="ECO:0007669"/>
    <property type="project" value="InterPro"/>
</dbReference>
<comment type="subcellular location">
    <subcellularLocation>
        <location evidence="1">Nucleus</location>
    </subcellularLocation>
</comment>
<dbReference type="Gene3D" id="3.40.1810.10">
    <property type="entry name" value="Transcription factor, MADS-box"/>
    <property type="match status" value="1"/>
</dbReference>
<dbReference type="InterPro" id="IPR002487">
    <property type="entry name" value="TF_Kbox"/>
</dbReference>
<dbReference type="InterPro" id="IPR002100">
    <property type="entry name" value="TF_MADSbox"/>
</dbReference>
<keyword evidence="5" id="KW-0539">Nucleus</keyword>
<evidence type="ECO:0000313" key="9">
    <source>
        <dbReference type="Proteomes" id="UP000541444"/>
    </source>
</evidence>
<dbReference type="GO" id="GO:0000977">
    <property type="term" value="F:RNA polymerase II transcription regulatory region sequence-specific DNA binding"/>
    <property type="evidence" value="ECO:0007669"/>
    <property type="project" value="InterPro"/>
</dbReference>
<protein>
    <recommendedName>
        <fullName evidence="10">APETALA3-like protein</fullName>
    </recommendedName>
</protein>
<keyword evidence="9" id="KW-1185">Reference proteome</keyword>
<evidence type="ECO:0000256" key="3">
    <source>
        <dbReference type="ARBA" id="ARBA00023125"/>
    </source>
</evidence>
<dbReference type="GO" id="GO:0046983">
    <property type="term" value="F:protein dimerization activity"/>
    <property type="evidence" value="ECO:0007669"/>
    <property type="project" value="InterPro"/>
</dbReference>